<sequence length="87" mass="9713">MPVRFVSEGLGANVEWNAFIMTVYITTAGVVQVSSPEEGEIRYYDGIAFNLGTDVDEFGRMIIGKSQVFLLKVADQLDFMKESWVKG</sequence>
<proteinExistence type="predicted"/>
<name>A0A2K9E0I7_9FIRM</name>
<gene>
    <name evidence="1" type="ORF">HVS_06830</name>
</gene>
<dbReference type="KEGG" id="hsc:HVS_06830"/>
<dbReference type="Proteomes" id="UP000233534">
    <property type="component" value="Chromosome"/>
</dbReference>
<accession>A0A2K9E0I7</accession>
<evidence type="ECO:0000313" key="1">
    <source>
        <dbReference type="EMBL" id="AUG57292.1"/>
    </source>
</evidence>
<dbReference type="AlphaFoldDB" id="A0A2K9E0I7"/>
<protein>
    <submittedName>
        <fullName evidence="1">Uncharacterized protein</fullName>
    </submittedName>
</protein>
<dbReference type="EMBL" id="CP025197">
    <property type="protein sequence ID" value="AUG57292.1"/>
    <property type="molecule type" value="Genomic_DNA"/>
</dbReference>
<evidence type="ECO:0000313" key="2">
    <source>
        <dbReference type="Proteomes" id="UP000233534"/>
    </source>
</evidence>
<organism evidence="1 2">
    <name type="scientific">Acetivibrio saccincola</name>
    <dbReference type="NCBI Taxonomy" id="1677857"/>
    <lineage>
        <taxon>Bacteria</taxon>
        <taxon>Bacillati</taxon>
        <taxon>Bacillota</taxon>
        <taxon>Clostridia</taxon>
        <taxon>Eubacteriales</taxon>
        <taxon>Oscillospiraceae</taxon>
        <taxon>Acetivibrio</taxon>
    </lineage>
</organism>
<keyword evidence="2" id="KW-1185">Reference proteome</keyword>
<reference evidence="1 2" key="1">
    <citation type="submission" date="2017-12" db="EMBL/GenBank/DDBJ databases">
        <title>Complete genome sequence of Herbivorax saccincola GGR1, a novel Cellulosome-producing hydrolytic bacterium in a thermophilic biogas plant, established by Illumina and Nanopore MinION sequencing.</title>
        <authorList>
            <person name="Pechtl A."/>
            <person name="Ruckert C."/>
            <person name="Koeck D.E."/>
            <person name="Maus I."/>
            <person name="Winkler A."/>
            <person name="Kalinowski J."/>
            <person name="Puhler A."/>
            <person name="Schwarz W.W."/>
            <person name="Zverlov V.V."/>
            <person name="Schluter A."/>
            <person name="Liebl W."/>
        </authorList>
    </citation>
    <scope>NUCLEOTIDE SEQUENCE [LARGE SCALE GENOMIC DNA]</scope>
    <source>
        <strain evidence="2">SR1</strain>
    </source>
</reference>